<evidence type="ECO:0000259" key="1">
    <source>
        <dbReference type="Pfam" id="PF18476"/>
    </source>
</evidence>
<name>A0A1J6I339_9HYPH</name>
<dbReference type="EMBL" id="MOEC01000018">
    <property type="protein sequence ID" value="OIS92214.1"/>
    <property type="molecule type" value="Genomic_DNA"/>
</dbReference>
<dbReference type="Pfam" id="PF18476">
    <property type="entry name" value="PIN_8"/>
    <property type="match status" value="1"/>
</dbReference>
<gene>
    <name evidence="2" type="ORF">BLA27_17060</name>
</gene>
<proteinExistence type="predicted"/>
<evidence type="ECO:0000313" key="2">
    <source>
        <dbReference type="EMBL" id="OIS92214.1"/>
    </source>
</evidence>
<feature type="domain" description="PIN like" evidence="1">
    <location>
        <begin position="25"/>
        <end position="243"/>
    </location>
</feature>
<accession>A0A1J6I339</accession>
<dbReference type="Proteomes" id="UP000182985">
    <property type="component" value="Unassembled WGS sequence"/>
</dbReference>
<organism evidence="2 3">
    <name type="scientific">Brucella cytisi</name>
    <dbReference type="NCBI Taxonomy" id="407152"/>
    <lineage>
        <taxon>Bacteria</taxon>
        <taxon>Pseudomonadati</taxon>
        <taxon>Pseudomonadota</taxon>
        <taxon>Alphaproteobacteria</taxon>
        <taxon>Hyphomicrobiales</taxon>
        <taxon>Brucellaceae</taxon>
        <taxon>Brucella/Ochrobactrum group</taxon>
        <taxon>Brucella</taxon>
    </lineage>
</organism>
<keyword evidence="3" id="KW-1185">Reference proteome</keyword>
<dbReference type="InterPro" id="IPR041578">
    <property type="entry name" value="PIN_8"/>
</dbReference>
<sequence length="405" mass="46250">MDKQFAWYFNHLNIDYDRVWETGVLTLDANVLLNLYRYHDSTMEALLKAIEAFGPRVWLSHQAASEFITNRKKVIVDAQFNVANGVRQLSEFNKHVDDLSKSLHSFRAFPQEFVSEINSKLKEVTANAVKTANDTMTKQGNSGSDDPVLNRLMTIFKGKVGSEPKDIEAHKQEAKRRIENEIPPGFKDKDKGGDRAFGDYLFWRQVLEFSKTAKKPIILVTSEQKPDWWEVQSGRILGPRIELLKEIYDFTNEYFIIYQTDRFLEMSLDRAGMDPKEPVAEVREVAATSFEIGSGLDRVKVKCINEVRTVESDRTIGSLMFDVDVDARSVIGTGKVSLKFNQEPNYVCVVNDAPLSFHLSKFKITMQPIARDNFIMRVKSEGDDMVPKGKYEISYFAVPAPTVFD</sequence>
<protein>
    <recommendedName>
        <fullName evidence="1">PIN like domain-containing protein</fullName>
    </recommendedName>
</protein>
<reference evidence="2 3" key="1">
    <citation type="submission" date="2016-10" db="EMBL/GenBank/DDBJ databases">
        <title>The Draft Genome Sequence of the Potato Rhizosphere Bacteria Ochrobactrum sp. IPA7.2.</title>
        <authorList>
            <person name="Gogoleva N.E."/>
            <person name="Khlopko Y.A."/>
            <person name="Burygin G.L."/>
            <person name="Plotnikov A.O."/>
        </authorList>
    </citation>
    <scope>NUCLEOTIDE SEQUENCE [LARGE SCALE GENOMIC DNA]</scope>
    <source>
        <strain evidence="2 3">IPA7.2</strain>
    </source>
</reference>
<evidence type="ECO:0000313" key="3">
    <source>
        <dbReference type="Proteomes" id="UP000182985"/>
    </source>
</evidence>
<dbReference type="RefSeq" id="WP_071632773.1">
    <property type="nucleotide sequence ID" value="NZ_MOEC01000018.1"/>
</dbReference>
<dbReference type="OrthoDB" id="9182727at2"/>
<comment type="caution">
    <text evidence="2">The sequence shown here is derived from an EMBL/GenBank/DDBJ whole genome shotgun (WGS) entry which is preliminary data.</text>
</comment>
<dbReference type="AlphaFoldDB" id="A0A1J6I339"/>